<evidence type="ECO:0000256" key="7">
    <source>
        <dbReference type="ARBA" id="ARBA00022763"/>
    </source>
</evidence>
<dbReference type="PANTHER" id="PTHR33693:SF1">
    <property type="entry name" value="TYPE-4 URACIL-DNA GLYCOSYLASE"/>
    <property type="match status" value="1"/>
</dbReference>
<dbReference type="InterPro" id="IPR005273">
    <property type="entry name" value="Ura-DNA_glyco_family4"/>
</dbReference>
<evidence type="ECO:0000256" key="6">
    <source>
        <dbReference type="ARBA" id="ARBA00022723"/>
    </source>
</evidence>
<dbReference type="SMART" id="SM00987">
    <property type="entry name" value="UreE_C"/>
    <property type="match status" value="1"/>
</dbReference>
<dbReference type="InterPro" id="IPR036895">
    <property type="entry name" value="Uracil-DNA_glycosylase-like_sf"/>
</dbReference>
<keyword evidence="7" id="KW-0227">DNA damage</keyword>
<evidence type="ECO:0000256" key="8">
    <source>
        <dbReference type="ARBA" id="ARBA00022801"/>
    </source>
</evidence>
<dbReference type="CDD" id="cd10030">
    <property type="entry name" value="UDG-F4_TTUDGA_SPO1dp_like"/>
    <property type="match status" value="1"/>
</dbReference>
<dbReference type="GO" id="GO:0006281">
    <property type="term" value="P:DNA repair"/>
    <property type="evidence" value="ECO:0007669"/>
    <property type="project" value="UniProtKB-KW"/>
</dbReference>
<evidence type="ECO:0000259" key="12">
    <source>
        <dbReference type="SMART" id="SM00986"/>
    </source>
</evidence>
<dbReference type="GO" id="GO:0051539">
    <property type="term" value="F:4 iron, 4 sulfur cluster binding"/>
    <property type="evidence" value="ECO:0007669"/>
    <property type="project" value="UniProtKB-KW"/>
</dbReference>
<evidence type="ECO:0000256" key="11">
    <source>
        <dbReference type="ARBA" id="ARBA00023204"/>
    </source>
</evidence>
<evidence type="ECO:0000256" key="2">
    <source>
        <dbReference type="ARBA" id="ARBA00006521"/>
    </source>
</evidence>
<keyword evidence="10" id="KW-0411">Iron-sulfur</keyword>
<comment type="catalytic activity">
    <reaction evidence="1">
        <text>Hydrolyzes single-stranded DNA or mismatched double-stranded DNA and polynucleotides, releasing free uracil.</text>
        <dbReference type="EC" id="3.2.2.27"/>
    </reaction>
</comment>
<sequence length="232" mass="26487">MDKDIRNHYLSTMGIEVWLARDNVDSNDISHDIKLEKKLEKNVDNTAITSFDWNELVTHVSKCERCDLHINRNNSVFGTGNQQADLFVIGAIPNNEEDKAAQEFVGLEGKLLDNMLTVLHLSRKNIYSANLLKCKSQVHREYSNIELTACTAYLEHQIALVNPKVVIILGESLAQFILKTDKSMALLTTQMHDYKNKDILVAVMEHPEQLLLYPEKKRQAWLSLLQVKTVLS</sequence>
<dbReference type="AlphaFoldDB" id="A0A3B0ZDN1"/>
<evidence type="ECO:0000313" key="13">
    <source>
        <dbReference type="EMBL" id="VAW91528.1"/>
    </source>
</evidence>
<dbReference type="InterPro" id="IPR005122">
    <property type="entry name" value="Uracil-DNA_glycosylase-like"/>
</dbReference>
<feature type="domain" description="Uracil-DNA glycosylase-like" evidence="12">
    <location>
        <begin position="77"/>
        <end position="225"/>
    </location>
</feature>
<dbReference type="SMART" id="SM00986">
    <property type="entry name" value="UDG"/>
    <property type="match status" value="1"/>
</dbReference>
<evidence type="ECO:0000256" key="1">
    <source>
        <dbReference type="ARBA" id="ARBA00001400"/>
    </source>
</evidence>
<dbReference type="GO" id="GO:0046872">
    <property type="term" value="F:metal ion binding"/>
    <property type="evidence" value="ECO:0007669"/>
    <property type="project" value="UniProtKB-KW"/>
</dbReference>
<accession>A0A3B0ZDN1</accession>
<dbReference type="Pfam" id="PF03167">
    <property type="entry name" value="UDG"/>
    <property type="match status" value="1"/>
</dbReference>
<dbReference type="NCBIfam" id="TIGR00758">
    <property type="entry name" value="UDG_fam4"/>
    <property type="match status" value="1"/>
</dbReference>
<organism evidence="13">
    <name type="scientific">hydrothermal vent metagenome</name>
    <dbReference type="NCBI Taxonomy" id="652676"/>
    <lineage>
        <taxon>unclassified sequences</taxon>
        <taxon>metagenomes</taxon>
        <taxon>ecological metagenomes</taxon>
    </lineage>
</organism>
<keyword evidence="11" id="KW-0234">DNA repair</keyword>
<reference evidence="13" key="1">
    <citation type="submission" date="2018-06" db="EMBL/GenBank/DDBJ databases">
        <authorList>
            <person name="Zhirakovskaya E."/>
        </authorList>
    </citation>
    <scope>NUCLEOTIDE SEQUENCE</scope>
</reference>
<dbReference type="GO" id="GO:0004844">
    <property type="term" value="F:uracil DNA N-glycosylase activity"/>
    <property type="evidence" value="ECO:0007669"/>
    <property type="project" value="UniProtKB-EC"/>
</dbReference>
<evidence type="ECO:0000256" key="4">
    <source>
        <dbReference type="ARBA" id="ARBA00019403"/>
    </source>
</evidence>
<keyword evidence="9" id="KW-0408">Iron</keyword>
<keyword evidence="8" id="KW-0378">Hydrolase</keyword>
<proteinExistence type="inferred from homology"/>
<keyword evidence="5" id="KW-0004">4Fe-4S</keyword>
<dbReference type="EMBL" id="UOFS01000006">
    <property type="protein sequence ID" value="VAW91528.1"/>
    <property type="molecule type" value="Genomic_DNA"/>
</dbReference>
<protein>
    <recommendedName>
        <fullName evidence="4">Type-4 uracil-DNA glycosylase</fullName>
        <ecNumber evidence="3">3.2.2.27</ecNumber>
    </recommendedName>
</protein>
<dbReference type="SUPFAM" id="SSF52141">
    <property type="entry name" value="Uracil-DNA glycosylase-like"/>
    <property type="match status" value="1"/>
</dbReference>
<comment type="similarity">
    <text evidence="2">Belongs to the uracil-DNA glycosylase (UDG) superfamily. Type 4 (UDGa) family.</text>
</comment>
<dbReference type="Gene3D" id="3.40.470.10">
    <property type="entry name" value="Uracil-DNA glycosylase-like domain"/>
    <property type="match status" value="1"/>
</dbReference>
<evidence type="ECO:0000256" key="5">
    <source>
        <dbReference type="ARBA" id="ARBA00022485"/>
    </source>
</evidence>
<evidence type="ECO:0000256" key="10">
    <source>
        <dbReference type="ARBA" id="ARBA00023014"/>
    </source>
</evidence>
<gene>
    <name evidence="13" type="ORF">MNBD_GAMMA22-2761</name>
</gene>
<name>A0A3B0ZDN1_9ZZZZ</name>
<dbReference type="InterPro" id="IPR051536">
    <property type="entry name" value="UDG_Type-4/5"/>
</dbReference>
<evidence type="ECO:0000256" key="9">
    <source>
        <dbReference type="ARBA" id="ARBA00023004"/>
    </source>
</evidence>
<dbReference type="EC" id="3.2.2.27" evidence="3"/>
<dbReference type="PANTHER" id="PTHR33693">
    <property type="entry name" value="TYPE-5 URACIL-DNA GLYCOSYLASE"/>
    <property type="match status" value="1"/>
</dbReference>
<keyword evidence="6" id="KW-0479">Metal-binding</keyword>
<evidence type="ECO:0000256" key="3">
    <source>
        <dbReference type="ARBA" id="ARBA00012030"/>
    </source>
</evidence>